<dbReference type="Proteomes" id="UP001249851">
    <property type="component" value="Unassembled WGS sequence"/>
</dbReference>
<feature type="domain" description="FHA" evidence="12">
    <location>
        <begin position="20"/>
        <end position="85"/>
    </location>
</feature>
<keyword evidence="6" id="KW-0234">DNA repair</keyword>
<dbReference type="Gene3D" id="3.40.50.10980">
    <property type="entry name" value="Nibrin, BRCT2 domain"/>
    <property type="match status" value="1"/>
</dbReference>
<accession>A0AAD9UYJ8</accession>
<evidence type="ECO:0000313" key="14">
    <source>
        <dbReference type="Proteomes" id="UP001249851"/>
    </source>
</evidence>
<reference evidence="13" key="2">
    <citation type="journal article" date="2023" name="Science">
        <title>Genomic signatures of disease resistance in endangered staghorn corals.</title>
        <authorList>
            <person name="Vollmer S.V."/>
            <person name="Selwyn J.D."/>
            <person name="Despard B.A."/>
            <person name="Roesel C.L."/>
        </authorList>
    </citation>
    <scope>NUCLEOTIDE SEQUENCE</scope>
    <source>
        <strain evidence="13">K2</strain>
    </source>
</reference>
<proteinExistence type="inferred from homology"/>
<dbReference type="SMART" id="SM00240">
    <property type="entry name" value="FHA"/>
    <property type="match status" value="1"/>
</dbReference>
<evidence type="ECO:0000256" key="2">
    <source>
        <dbReference type="ARBA" id="ARBA00004322"/>
    </source>
</evidence>
<dbReference type="Gene3D" id="2.60.200.20">
    <property type="match status" value="1"/>
</dbReference>
<evidence type="ECO:0000313" key="13">
    <source>
        <dbReference type="EMBL" id="KAK2554462.1"/>
    </source>
</evidence>
<dbReference type="InterPro" id="IPR001357">
    <property type="entry name" value="BRCT_dom"/>
</dbReference>
<dbReference type="GO" id="GO:0051321">
    <property type="term" value="P:meiotic cell cycle"/>
    <property type="evidence" value="ECO:0007669"/>
    <property type="project" value="UniProtKB-KW"/>
</dbReference>
<dbReference type="Gene3D" id="3.40.50.10190">
    <property type="entry name" value="BRCT domain"/>
    <property type="match status" value="1"/>
</dbReference>
<dbReference type="AlphaFoldDB" id="A0AAD9UYJ8"/>
<gene>
    <name evidence="13" type="ORF">P5673_024179</name>
</gene>
<dbReference type="InterPro" id="IPR043014">
    <property type="entry name" value="Nibrin_BRCT2_sf"/>
</dbReference>
<dbReference type="InterPro" id="IPR013908">
    <property type="entry name" value="Nibrin_C"/>
</dbReference>
<feature type="compositionally biased region" description="Basic and acidic residues" evidence="11">
    <location>
        <begin position="549"/>
        <end position="576"/>
    </location>
</feature>
<keyword evidence="8" id="KW-0469">Meiosis</keyword>
<dbReference type="PANTHER" id="PTHR12162">
    <property type="entry name" value="NIBRIN-RELATED"/>
    <property type="match status" value="1"/>
</dbReference>
<dbReference type="GO" id="GO:0016605">
    <property type="term" value="C:PML body"/>
    <property type="evidence" value="ECO:0007669"/>
    <property type="project" value="UniProtKB-SubCell"/>
</dbReference>
<dbReference type="PANTHER" id="PTHR12162:SF0">
    <property type="entry name" value="NIBRIN"/>
    <property type="match status" value="1"/>
</dbReference>
<dbReference type="Pfam" id="PF00498">
    <property type="entry name" value="FHA"/>
    <property type="match status" value="1"/>
</dbReference>
<evidence type="ECO:0000259" key="12">
    <source>
        <dbReference type="PROSITE" id="PS50006"/>
    </source>
</evidence>
<comment type="subcellular location">
    <subcellularLocation>
        <location evidence="1">Chromosome</location>
    </subcellularLocation>
    <subcellularLocation>
        <location evidence="2">Nucleus</location>
        <location evidence="2">PML body</location>
    </subcellularLocation>
</comment>
<feature type="region of interest" description="Disordered" evidence="11">
    <location>
        <begin position="545"/>
        <end position="576"/>
    </location>
</feature>
<keyword evidence="14" id="KW-1185">Reference proteome</keyword>
<evidence type="ECO:0000256" key="8">
    <source>
        <dbReference type="ARBA" id="ARBA00023254"/>
    </source>
</evidence>
<dbReference type="GO" id="GO:0007095">
    <property type="term" value="P:mitotic G2 DNA damage checkpoint signaling"/>
    <property type="evidence" value="ECO:0007669"/>
    <property type="project" value="InterPro"/>
</dbReference>
<evidence type="ECO:0000256" key="5">
    <source>
        <dbReference type="ARBA" id="ARBA00022763"/>
    </source>
</evidence>
<dbReference type="FunFam" id="2.60.200.20:FF:000017">
    <property type="entry name" value="Nibrin"/>
    <property type="match status" value="1"/>
</dbReference>
<dbReference type="GO" id="GO:0005694">
    <property type="term" value="C:chromosome"/>
    <property type="evidence" value="ECO:0007669"/>
    <property type="project" value="UniProtKB-SubCell"/>
</dbReference>
<dbReference type="InterPro" id="IPR036420">
    <property type="entry name" value="BRCT_dom_sf"/>
</dbReference>
<comment type="similarity">
    <text evidence="10">Belongs to the Nibrin family.</text>
</comment>
<evidence type="ECO:0000256" key="4">
    <source>
        <dbReference type="ARBA" id="ARBA00022454"/>
    </source>
</evidence>
<keyword evidence="5" id="KW-0227">DNA damage</keyword>
<dbReference type="Pfam" id="PF08599">
    <property type="entry name" value="Nbs1_C"/>
    <property type="match status" value="1"/>
</dbReference>
<evidence type="ECO:0000256" key="3">
    <source>
        <dbReference type="ARBA" id="ARBA00020013"/>
    </source>
</evidence>
<dbReference type="GO" id="GO:0003684">
    <property type="term" value="F:damaged DNA binding"/>
    <property type="evidence" value="ECO:0007669"/>
    <property type="project" value="TreeGrafter"/>
</dbReference>
<name>A0AAD9UYJ8_ACRCE</name>
<keyword evidence="7" id="KW-0539">Nucleus</keyword>
<evidence type="ECO:0000256" key="7">
    <source>
        <dbReference type="ARBA" id="ARBA00023242"/>
    </source>
</evidence>
<evidence type="ECO:0000256" key="6">
    <source>
        <dbReference type="ARBA" id="ARBA00023204"/>
    </source>
</evidence>
<comment type="caution">
    <text evidence="13">The sequence shown here is derived from an EMBL/GenBank/DDBJ whole genome shotgun (WGS) entry which is preliminary data.</text>
</comment>
<organism evidence="13 14">
    <name type="scientific">Acropora cervicornis</name>
    <name type="common">Staghorn coral</name>
    <dbReference type="NCBI Taxonomy" id="6130"/>
    <lineage>
        <taxon>Eukaryota</taxon>
        <taxon>Metazoa</taxon>
        <taxon>Cnidaria</taxon>
        <taxon>Anthozoa</taxon>
        <taxon>Hexacorallia</taxon>
        <taxon>Scleractinia</taxon>
        <taxon>Astrocoeniina</taxon>
        <taxon>Acroporidae</taxon>
        <taxon>Acropora</taxon>
    </lineage>
</organism>
<dbReference type="SUPFAM" id="SSF52113">
    <property type="entry name" value="BRCT domain"/>
    <property type="match status" value="1"/>
</dbReference>
<feature type="region of interest" description="Disordered" evidence="11">
    <location>
        <begin position="416"/>
        <end position="437"/>
    </location>
</feature>
<dbReference type="InterPro" id="IPR000253">
    <property type="entry name" value="FHA_dom"/>
</dbReference>
<dbReference type="CDD" id="cd22667">
    <property type="entry name" value="FHA_NBN"/>
    <property type="match status" value="1"/>
</dbReference>
<evidence type="ECO:0000256" key="10">
    <source>
        <dbReference type="ARBA" id="ARBA00044757"/>
    </source>
</evidence>
<dbReference type="InterPro" id="IPR008984">
    <property type="entry name" value="SMAD_FHA_dom_sf"/>
</dbReference>
<dbReference type="EMBL" id="JARQWQ010000070">
    <property type="protein sequence ID" value="KAK2554462.1"/>
    <property type="molecule type" value="Genomic_DNA"/>
</dbReference>
<dbReference type="InterPro" id="IPR040227">
    <property type="entry name" value="Nibrin-rel"/>
</dbReference>
<dbReference type="CDD" id="cd17741">
    <property type="entry name" value="BRCT_nibrin"/>
    <property type="match status" value="1"/>
</dbReference>
<evidence type="ECO:0000256" key="11">
    <source>
        <dbReference type="SAM" id="MobiDB-lite"/>
    </source>
</evidence>
<dbReference type="FunFam" id="3.40.50.10980:FF:000001">
    <property type="entry name" value="Nibrin"/>
    <property type="match status" value="1"/>
</dbReference>
<dbReference type="SMART" id="SM01348">
    <property type="entry name" value="Nbs1_C"/>
    <property type="match status" value="1"/>
</dbReference>
<dbReference type="SUPFAM" id="SSF49879">
    <property type="entry name" value="SMAD/FHA domain"/>
    <property type="match status" value="1"/>
</dbReference>
<protein>
    <recommendedName>
        <fullName evidence="3">Nibrin</fullName>
    </recommendedName>
</protein>
<reference evidence="13" key="1">
    <citation type="journal article" date="2023" name="G3 (Bethesda)">
        <title>Whole genome assembly and annotation of the endangered Caribbean coral Acropora cervicornis.</title>
        <authorList>
            <person name="Selwyn J.D."/>
            <person name="Vollmer S.V."/>
        </authorList>
    </citation>
    <scope>NUCLEOTIDE SEQUENCE</scope>
    <source>
        <strain evidence="13">K2</strain>
    </source>
</reference>
<evidence type="ECO:0000256" key="1">
    <source>
        <dbReference type="ARBA" id="ARBA00004286"/>
    </source>
</evidence>
<keyword evidence="4" id="KW-0158">Chromosome</keyword>
<dbReference type="GO" id="GO:0030870">
    <property type="term" value="C:Mre11 complex"/>
    <property type="evidence" value="ECO:0007669"/>
    <property type="project" value="InterPro"/>
</dbReference>
<dbReference type="PROSITE" id="PS50006">
    <property type="entry name" value="FHA_DOMAIN"/>
    <property type="match status" value="1"/>
</dbReference>
<dbReference type="InterPro" id="IPR032429">
    <property type="entry name" value="Nibrin_BRCT2"/>
</dbReference>
<feature type="region of interest" description="Disordered" evidence="11">
    <location>
        <begin position="355"/>
        <end position="382"/>
    </location>
</feature>
<keyword evidence="9" id="KW-0131">Cell cycle</keyword>
<sequence>MWFLEERETPARPKKPGVLLTVGVEHVIGRKDCTILIQDDASISRKHSIITVNHDESNLGDLSKMSQVVIQDFSTYGTFVNGVKISGSISLKTGDEILFGKNNSYYKLRCSRLVVTTSCLEEKKKKALKSLVHKFGGHILGDWQPNITSHLVMDGLTFTRKVIHALAECCPIVTPSYVEDIANSTSQSAALERVHSYLPPLKEETISSMSKGFLPNEARRTLFKGKTFIFISKKQFKQYHAAVESSGGVASLKDTPGSESDSGLVSKDVCVMMMDNKEQKSLPAESLQWVLHVTETLKRHKCRPIPESELGLALLFTSVEKYCNPSIYTAVPAVTQNLVSQSFQTVDAMSQQIVDHETQKPTTPVKATKAARIQETSSQKPPWTLCMTDQKSTLCMADQKSTKTTLLGKRCNNDESRFESVPESQMDNQRKAPLTKRRRLETAEKSACLETPIFSESLNANKTLDGSQGNIQLVLAESNVADSLQVGQSDVFERNENDISHGMTTKVEKVSDSLDVSTDCCMRDCLEDATVETFKTIKKEIQVKSIARQSEEESRNKENGLTDNKRDKQEERMQEFKGAHDIKFEDESAHLPGNLVVVDHVSLVVQPSVSLTPAAKYVQGNAKPVKNTKTFRKQLYPGSRTSLPRIIGGSDLTVYQSCERLEKDDWFQEAKQYECYAFNMGVFKGWFSRELTDKICPCPKIKADAERQREERMAEELFRWEGRPTKSRRTNR</sequence>
<dbReference type="GO" id="GO:0000724">
    <property type="term" value="P:double-strand break repair via homologous recombination"/>
    <property type="evidence" value="ECO:0007669"/>
    <property type="project" value="TreeGrafter"/>
</dbReference>
<evidence type="ECO:0000256" key="9">
    <source>
        <dbReference type="ARBA" id="ARBA00023306"/>
    </source>
</evidence>
<dbReference type="Pfam" id="PF00533">
    <property type="entry name" value="BRCT"/>
    <property type="match status" value="1"/>
</dbReference>
<dbReference type="Pfam" id="PF16508">
    <property type="entry name" value="NIBRIN_BRCT_II"/>
    <property type="match status" value="1"/>
</dbReference>